<sequence>MRTYPNPISISFSPRISTVTIIYSPVTPPKAKPKNTNNIASSVKEKTNGTKPIKTPINKLATI</sequence>
<evidence type="ECO:0000256" key="1">
    <source>
        <dbReference type="SAM" id="MobiDB-lite"/>
    </source>
</evidence>
<feature type="region of interest" description="Disordered" evidence="1">
    <location>
        <begin position="28"/>
        <end position="63"/>
    </location>
</feature>
<protein>
    <submittedName>
        <fullName evidence="2">Uncharacterized protein</fullName>
    </submittedName>
</protein>
<evidence type="ECO:0000313" key="2">
    <source>
        <dbReference type="EMBL" id="CEK60924.1"/>
    </source>
</evidence>
<reference evidence="2" key="1">
    <citation type="submission" date="2014-12" db="EMBL/GenBank/DDBJ databases">
        <title>Insight into the proteome of Arion vulgaris.</title>
        <authorList>
            <person name="Aradska J."/>
            <person name="Bulat T."/>
            <person name="Smidak R."/>
            <person name="Sarate P."/>
            <person name="Gangsoo J."/>
            <person name="Sialana F."/>
            <person name="Bilban M."/>
            <person name="Lubec G."/>
        </authorList>
    </citation>
    <scope>NUCLEOTIDE SEQUENCE</scope>
    <source>
        <tissue evidence="2">Skin</tissue>
    </source>
</reference>
<proteinExistence type="predicted"/>
<dbReference type="EMBL" id="HACG01014059">
    <property type="protein sequence ID" value="CEK60924.1"/>
    <property type="molecule type" value="Transcribed_RNA"/>
</dbReference>
<organism evidence="2">
    <name type="scientific">Arion vulgaris</name>
    <dbReference type="NCBI Taxonomy" id="1028688"/>
    <lineage>
        <taxon>Eukaryota</taxon>
        <taxon>Metazoa</taxon>
        <taxon>Spiralia</taxon>
        <taxon>Lophotrochozoa</taxon>
        <taxon>Mollusca</taxon>
        <taxon>Gastropoda</taxon>
        <taxon>Heterobranchia</taxon>
        <taxon>Euthyneura</taxon>
        <taxon>Panpulmonata</taxon>
        <taxon>Eupulmonata</taxon>
        <taxon>Stylommatophora</taxon>
        <taxon>Helicina</taxon>
        <taxon>Arionoidea</taxon>
        <taxon>Arionidae</taxon>
        <taxon>Arion</taxon>
    </lineage>
</organism>
<gene>
    <name evidence="2" type="primary">ORF40759</name>
</gene>
<accession>A0A0B6YX75</accession>
<dbReference type="AlphaFoldDB" id="A0A0B6YX75"/>
<name>A0A0B6YX75_9EUPU</name>